<keyword evidence="1" id="KW-0472">Membrane</keyword>
<accession>A0A315Y578</accession>
<comment type="caution">
    <text evidence="2">The sequence shown here is derived from an EMBL/GenBank/DDBJ whole genome shotgun (WGS) entry which is preliminary data.</text>
</comment>
<feature type="transmembrane region" description="Helical" evidence="1">
    <location>
        <begin position="93"/>
        <end position="111"/>
    </location>
</feature>
<keyword evidence="1" id="KW-0812">Transmembrane</keyword>
<name>A0A315Y578_RUMFL</name>
<feature type="transmembrane region" description="Helical" evidence="1">
    <location>
        <begin position="37"/>
        <end position="55"/>
    </location>
</feature>
<feature type="transmembrane region" description="Helical" evidence="1">
    <location>
        <begin position="62"/>
        <end position="81"/>
    </location>
</feature>
<dbReference type="Proteomes" id="UP000245720">
    <property type="component" value="Unassembled WGS sequence"/>
</dbReference>
<evidence type="ECO:0000256" key="1">
    <source>
        <dbReference type="SAM" id="Phobius"/>
    </source>
</evidence>
<keyword evidence="1" id="KW-1133">Transmembrane helix</keyword>
<dbReference type="OrthoDB" id="1822692at2"/>
<sequence length="127" mass="14340">MKDQLRNVFLTVGLGTLIFVPMLIIDNGLNDSMKSVLIWLGASILYGMSFSILELKTIFRIPLHFAACFAITFAVRIGYAYFTNGEVHLKKLFIVTLPVFIIIYVLLYFYIKNFGSIGSGNSKEEET</sequence>
<dbReference type="EMBL" id="QGDI01000001">
    <property type="protein sequence ID" value="PWJ15545.1"/>
    <property type="molecule type" value="Genomic_DNA"/>
</dbReference>
<dbReference type="AlphaFoldDB" id="A0A315Y578"/>
<proteinExistence type="predicted"/>
<gene>
    <name evidence="2" type="ORF">IE37_00448</name>
</gene>
<evidence type="ECO:0000313" key="3">
    <source>
        <dbReference type="Proteomes" id="UP000245720"/>
    </source>
</evidence>
<dbReference type="RefSeq" id="WP_109725328.1">
    <property type="nucleotide sequence ID" value="NZ_CACVSX010000005.1"/>
</dbReference>
<organism evidence="2 3">
    <name type="scientific">Ruminococcus flavefaciens</name>
    <dbReference type="NCBI Taxonomy" id="1265"/>
    <lineage>
        <taxon>Bacteria</taxon>
        <taxon>Bacillati</taxon>
        <taxon>Bacillota</taxon>
        <taxon>Clostridia</taxon>
        <taxon>Eubacteriales</taxon>
        <taxon>Oscillospiraceae</taxon>
        <taxon>Ruminococcus</taxon>
    </lineage>
</organism>
<evidence type="ECO:0000313" key="2">
    <source>
        <dbReference type="EMBL" id="PWJ15545.1"/>
    </source>
</evidence>
<evidence type="ECO:0008006" key="4">
    <source>
        <dbReference type="Google" id="ProtNLM"/>
    </source>
</evidence>
<feature type="transmembrane region" description="Helical" evidence="1">
    <location>
        <begin position="7"/>
        <end position="25"/>
    </location>
</feature>
<reference evidence="2 3" key="1">
    <citation type="submission" date="2018-05" db="EMBL/GenBank/DDBJ databases">
        <title>The Hungate 1000. A catalogue of reference genomes from the rumen microbiome.</title>
        <authorList>
            <person name="Kelly W."/>
        </authorList>
    </citation>
    <scope>NUCLEOTIDE SEQUENCE [LARGE SCALE GENOMIC DNA]</scope>
    <source>
        <strain evidence="2 3">SAb67</strain>
    </source>
</reference>
<protein>
    <recommendedName>
        <fullName evidence="4">DUF3021 family protein</fullName>
    </recommendedName>
</protein>